<dbReference type="InterPro" id="IPR007634">
    <property type="entry name" value="RNA_pol_sigma_54_DNA-bd"/>
</dbReference>
<dbReference type="GO" id="GO:0000428">
    <property type="term" value="C:DNA-directed RNA polymerase complex"/>
    <property type="evidence" value="ECO:0007669"/>
    <property type="project" value="UniProtKB-KW"/>
</dbReference>
<dbReference type="GO" id="GO:0003677">
    <property type="term" value="F:DNA binding"/>
    <property type="evidence" value="ECO:0007669"/>
    <property type="project" value="UniProtKB-KW"/>
</dbReference>
<dbReference type="Pfam" id="PF04552">
    <property type="entry name" value="Sigma54_DBD"/>
    <property type="match status" value="1"/>
</dbReference>
<evidence type="ECO:0000259" key="9">
    <source>
        <dbReference type="Pfam" id="PF04552"/>
    </source>
</evidence>
<keyword evidence="3" id="KW-0808">Transferase</keyword>
<dbReference type="RefSeq" id="WP_237100300.1">
    <property type="nucleotide sequence ID" value="NZ_AP025343.1"/>
</dbReference>
<evidence type="ECO:0000256" key="6">
    <source>
        <dbReference type="ARBA" id="ARBA00023082"/>
    </source>
</evidence>
<evidence type="ECO:0000256" key="3">
    <source>
        <dbReference type="ARBA" id="ARBA00022679"/>
    </source>
</evidence>
<evidence type="ECO:0000256" key="2">
    <source>
        <dbReference type="ARBA" id="ARBA00022478"/>
    </source>
</evidence>
<dbReference type="GO" id="GO:0016779">
    <property type="term" value="F:nucleotidyltransferase activity"/>
    <property type="evidence" value="ECO:0007669"/>
    <property type="project" value="UniProtKB-KW"/>
</dbReference>
<keyword evidence="5" id="KW-0805">Transcription regulation</keyword>
<dbReference type="Pfam" id="PF00309">
    <property type="entry name" value="Sigma54_AID"/>
    <property type="match status" value="1"/>
</dbReference>
<evidence type="ECO:0000256" key="5">
    <source>
        <dbReference type="ARBA" id="ARBA00023015"/>
    </source>
</evidence>
<evidence type="ECO:0000256" key="4">
    <source>
        <dbReference type="ARBA" id="ARBA00022695"/>
    </source>
</evidence>
<evidence type="ECO:0000313" key="12">
    <source>
        <dbReference type="Proteomes" id="UP000682811"/>
    </source>
</evidence>
<reference evidence="11 12" key="1">
    <citation type="submission" date="2021-03" db="EMBL/GenBank/DDBJ databases">
        <title>Antimicrobial resistance genes in bacteria isolated from Japanese honey, and their potential for conferring macrolide and lincosamide resistance in the American foulbrood pathogen Paenibacillus larvae.</title>
        <authorList>
            <person name="Okamoto M."/>
            <person name="Kumagai M."/>
            <person name="Kanamori H."/>
            <person name="Takamatsu D."/>
        </authorList>
    </citation>
    <scope>NUCLEOTIDE SEQUENCE [LARGE SCALE GENOMIC DNA]</scope>
    <source>
        <strain evidence="11 12">J34TS1</strain>
    </source>
</reference>
<dbReference type="PANTHER" id="PTHR32248">
    <property type="entry name" value="RNA POLYMERASE SIGMA-54 FACTOR"/>
    <property type="match status" value="1"/>
</dbReference>
<accession>A0A919YC19</accession>
<dbReference type="NCBIfam" id="TIGR02395">
    <property type="entry name" value="rpoN_sigma"/>
    <property type="match status" value="1"/>
</dbReference>
<dbReference type="PIRSF" id="PIRSF000774">
    <property type="entry name" value="RpoN"/>
    <property type="match status" value="1"/>
</dbReference>
<dbReference type="Gene3D" id="1.10.10.1330">
    <property type="entry name" value="RNA polymerase sigma-54 factor, core-binding domain"/>
    <property type="match status" value="1"/>
</dbReference>
<evidence type="ECO:0000256" key="1">
    <source>
        <dbReference type="ARBA" id="ARBA00008798"/>
    </source>
</evidence>
<keyword evidence="2" id="KW-0240">DNA-directed RNA polymerase</keyword>
<dbReference type="GO" id="GO:0016987">
    <property type="term" value="F:sigma factor activity"/>
    <property type="evidence" value="ECO:0007669"/>
    <property type="project" value="UniProtKB-KW"/>
</dbReference>
<protein>
    <submittedName>
        <fullName evidence="11">RNA polymerase sigma-54 factor</fullName>
    </submittedName>
</protein>
<dbReference type="PRINTS" id="PR00045">
    <property type="entry name" value="SIGMA54FCT"/>
</dbReference>
<evidence type="ECO:0000259" key="10">
    <source>
        <dbReference type="Pfam" id="PF04963"/>
    </source>
</evidence>
<dbReference type="InterPro" id="IPR007046">
    <property type="entry name" value="RNA_pol_sigma_54_core-bd"/>
</dbReference>
<evidence type="ECO:0000313" key="11">
    <source>
        <dbReference type="EMBL" id="GIO46250.1"/>
    </source>
</evidence>
<sequence length="437" mass="49221">MLGYQLVQDQRLKLALTPELKQSIHILSLPADELIQYLHEQATENPVLELEDGWEARAYSGRIRRGEGMRLERDPLWNAAGTQDTMEEKLKSQLRLLSLPAEVYRAAAYMAGNLNDDGYLDIPLTEIRSMLNVSEAVLMAALESLQSLEPAGIAGRDLRECLLLQIARDPDSVPFAYEIVDNYLPELAHGNLERITSDLRISKEQATSASRYIRSLNPRPGLAMGAFNRQFIVPDAVVERHGDGFTVSLLSSNVPKLSISDEWRNWIKMRKPAEEGLQLNTCYKSAEWLVRSVEMRKLTLTRVVCAIMEEQQAFLSEGAKGLRPMTLNTISGKLDMHESTVSRAVHGKYVLTPYGVFPLKYFFAAGLSTSDGGGVSSRTVQAKIKELIDSEDKRYPYSDQKIADMLLAEGIRLSRRTVTKYREELRILSSSARRDRK</sequence>
<evidence type="ECO:0000256" key="8">
    <source>
        <dbReference type="ARBA" id="ARBA00023163"/>
    </source>
</evidence>
<dbReference type="InterPro" id="IPR038709">
    <property type="entry name" value="RpoN_core-bd_sf"/>
</dbReference>
<feature type="domain" description="RNA polymerase sigma factor 54 core-binding" evidence="10">
    <location>
        <begin position="80"/>
        <end position="262"/>
    </location>
</feature>
<dbReference type="PROSITE" id="PS00718">
    <property type="entry name" value="SIGMA54_2"/>
    <property type="match status" value="1"/>
</dbReference>
<keyword evidence="7" id="KW-0238">DNA-binding</keyword>
<proteinExistence type="inferred from homology"/>
<dbReference type="InterPro" id="IPR000394">
    <property type="entry name" value="RNA_pol_sigma_54"/>
</dbReference>
<comment type="caution">
    <text evidence="11">The sequence shown here is derived from an EMBL/GenBank/DDBJ whole genome shotgun (WGS) entry which is preliminary data.</text>
</comment>
<comment type="similarity">
    <text evidence="1">Belongs to the sigma-54 factor family.</text>
</comment>
<dbReference type="PROSITE" id="PS50044">
    <property type="entry name" value="SIGMA54_3"/>
    <property type="match status" value="1"/>
</dbReference>
<feature type="domain" description="RNA polymerase sigma factor 54 DNA-binding" evidence="9">
    <location>
        <begin position="279"/>
        <end position="434"/>
    </location>
</feature>
<evidence type="ECO:0000256" key="7">
    <source>
        <dbReference type="ARBA" id="ARBA00023125"/>
    </source>
</evidence>
<keyword evidence="6" id="KW-0731">Sigma factor</keyword>
<organism evidence="11 12">
    <name type="scientific">Paenibacillus azoreducens</name>
    <dbReference type="NCBI Taxonomy" id="116718"/>
    <lineage>
        <taxon>Bacteria</taxon>
        <taxon>Bacillati</taxon>
        <taxon>Bacillota</taxon>
        <taxon>Bacilli</taxon>
        <taxon>Bacillales</taxon>
        <taxon>Paenibacillaceae</taxon>
        <taxon>Paenibacillus</taxon>
    </lineage>
</organism>
<keyword evidence="4" id="KW-0548">Nucleotidyltransferase</keyword>
<dbReference type="GO" id="GO:0001216">
    <property type="term" value="F:DNA-binding transcription activator activity"/>
    <property type="evidence" value="ECO:0007669"/>
    <property type="project" value="InterPro"/>
</dbReference>
<name>A0A919YC19_9BACL</name>
<dbReference type="GO" id="GO:0006352">
    <property type="term" value="P:DNA-templated transcription initiation"/>
    <property type="evidence" value="ECO:0007669"/>
    <property type="project" value="InterPro"/>
</dbReference>
<dbReference type="Proteomes" id="UP000682811">
    <property type="component" value="Unassembled WGS sequence"/>
</dbReference>
<dbReference type="AlphaFoldDB" id="A0A919YC19"/>
<dbReference type="Pfam" id="PF04963">
    <property type="entry name" value="Sigma54_CBD"/>
    <property type="match status" value="1"/>
</dbReference>
<dbReference type="EMBL" id="BORT01000003">
    <property type="protein sequence ID" value="GIO46250.1"/>
    <property type="molecule type" value="Genomic_DNA"/>
</dbReference>
<dbReference type="PANTHER" id="PTHR32248:SF4">
    <property type="entry name" value="RNA POLYMERASE SIGMA-54 FACTOR"/>
    <property type="match status" value="1"/>
</dbReference>
<keyword evidence="12" id="KW-1185">Reference proteome</keyword>
<dbReference type="Gene3D" id="1.10.10.60">
    <property type="entry name" value="Homeodomain-like"/>
    <property type="match status" value="1"/>
</dbReference>
<keyword evidence="8" id="KW-0804">Transcription</keyword>
<gene>
    <name evidence="11" type="primary">sigL</name>
    <name evidence="11" type="ORF">J34TS1_10150</name>
</gene>